<sequence>MTYCLRKFASFATVSWKTATSLPRRPDELEKDPNKLNFKHDPEDFDVKDEIMDLPLDVTLDSDFDNHIDTVSADSTSEEQSTSEAVLSPTSSPLPKKGARHHQDRRRKMLQPKKKPRGGSRAAQSAVVTRRRGRPRRAPPPSLLEHDSEEEERRELEEGDHQDMMKWKEDEDMLTLNHFKDGLGEDEEEDEEEYDEEDEEMDEIDKKAQEEWKTHWGIKCDRCEAVFPFKSQFDNHYRSSYNARPTYTCSYCNKTMEKYSTFRSHCYRHVTEGRYRCEYCQKGFSLRSMLHVHILAKHTMVKPYICEECGKGFVTRPGLNIHLKKHKTDEKLEYPCSECGKVLHTRGGLTAHQNVHKLGRRFMCDVCGKTFTQKVNMQQHVKHHTGERPYACEKCGKCFAEKSHLNRHYSFHSEKRPFECKTCNKMYKTERCLKVHAMVHAEARPHVCTYCSKGFLSTTKLKQHYNIHTGERPYVCKFCERTFTNYPNWLKHTRRRHKTDPRTLRLAQASGVLPVQQEGIPTQSPDEKELPVSLGDSVRMLPKCKVPNYHKFGEDYAIPESNLKFAAKLKDTRVNNLTAAILGLGRVMLPIRILHQATKAMRLKAQEQPQPEVIISEVQQPDEEERLSVHSQQSQMSVMCLNNENNSATMMGGYPHQTQSHLHQASQQTHPHLLQAIAGDMRMQAPLQLQVGS</sequence>
<feature type="domain" description="C2H2-type" evidence="11">
    <location>
        <begin position="247"/>
        <end position="274"/>
    </location>
</feature>
<keyword evidence="5" id="KW-0862">Zinc</keyword>
<evidence type="ECO:0000256" key="6">
    <source>
        <dbReference type="ARBA" id="ARBA00023015"/>
    </source>
</evidence>
<proteinExistence type="predicted"/>
<evidence type="ECO:0000256" key="9">
    <source>
        <dbReference type="PROSITE-ProRule" id="PRU00042"/>
    </source>
</evidence>
<name>A0A7R9G1P8_TIMSH</name>
<feature type="region of interest" description="Disordered" evidence="10">
    <location>
        <begin position="58"/>
        <end position="165"/>
    </location>
</feature>
<dbReference type="PROSITE" id="PS00028">
    <property type="entry name" value="ZINC_FINGER_C2H2_1"/>
    <property type="match status" value="9"/>
</dbReference>
<feature type="domain" description="C2H2-type" evidence="11">
    <location>
        <begin position="446"/>
        <end position="473"/>
    </location>
</feature>
<feature type="region of interest" description="Disordered" evidence="10">
    <location>
        <begin position="23"/>
        <end position="44"/>
    </location>
</feature>
<dbReference type="AlphaFoldDB" id="A0A7R9G1P8"/>
<keyword evidence="8" id="KW-0539">Nucleus</keyword>
<evidence type="ECO:0000256" key="7">
    <source>
        <dbReference type="ARBA" id="ARBA00023163"/>
    </source>
</evidence>
<feature type="domain" description="C2H2-type" evidence="11">
    <location>
        <begin position="362"/>
        <end position="389"/>
    </location>
</feature>
<evidence type="ECO:0000256" key="8">
    <source>
        <dbReference type="ARBA" id="ARBA00023242"/>
    </source>
</evidence>
<feature type="domain" description="C2H2-type" evidence="11">
    <location>
        <begin position="474"/>
        <end position="502"/>
    </location>
</feature>
<evidence type="ECO:0000313" key="12">
    <source>
        <dbReference type="EMBL" id="CAD7263652.1"/>
    </source>
</evidence>
<dbReference type="GO" id="GO:0008270">
    <property type="term" value="F:zinc ion binding"/>
    <property type="evidence" value="ECO:0007669"/>
    <property type="project" value="UniProtKB-KW"/>
</dbReference>
<dbReference type="InterPro" id="IPR036236">
    <property type="entry name" value="Znf_C2H2_sf"/>
</dbReference>
<gene>
    <name evidence="12" type="ORF">TSIB3V08_LOCUS7724</name>
</gene>
<keyword evidence="2" id="KW-0479">Metal-binding</keyword>
<feature type="compositionally biased region" description="Basic and acidic residues" evidence="10">
    <location>
        <begin position="24"/>
        <end position="42"/>
    </location>
</feature>
<keyword evidence="6" id="KW-0805">Transcription regulation</keyword>
<comment type="subcellular location">
    <subcellularLocation>
        <location evidence="1">Nucleus</location>
    </subcellularLocation>
</comment>
<feature type="domain" description="C2H2-type" evidence="11">
    <location>
        <begin position="218"/>
        <end position="245"/>
    </location>
</feature>
<dbReference type="PROSITE" id="PS50157">
    <property type="entry name" value="ZINC_FINGER_C2H2_2"/>
    <property type="match status" value="10"/>
</dbReference>
<feature type="compositionally biased region" description="Acidic residues" evidence="10">
    <location>
        <begin position="184"/>
        <end position="200"/>
    </location>
</feature>
<protein>
    <recommendedName>
        <fullName evidence="11">C2H2-type domain-containing protein</fullName>
    </recommendedName>
</protein>
<accession>A0A7R9G1P8</accession>
<organism evidence="12">
    <name type="scientific">Timema shepardi</name>
    <name type="common">Walking stick</name>
    <dbReference type="NCBI Taxonomy" id="629360"/>
    <lineage>
        <taxon>Eukaryota</taxon>
        <taxon>Metazoa</taxon>
        <taxon>Ecdysozoa</taxon>
        <taxon>Arthropoda</taxon>
        <taxon>Hexapoda</taxon>
        <taxon>Insecta</taxon>
        <taxon>Pterygota</taxon>
        <taxon>Neoptera</taxon>
        <taxon>Polyneoptera</taxon>
        <taxon>Phasmatodea</taxon>
        <taxon>Timematodea</taxon>
        <taxon>Timematoidea</taxon>
        <taxon>Timematidae</taxon>
        <taxon>Timema</taxon>
    </lineage>
</organism>
<dbReference type="InterPro" id="IPR013087">
    <property type="entry name" value="Znf_C2H2_type"/>
</dbReference>
<feature type="domain" description="C2H2-type" evidence="11">
    <location>
        <begin position="418"/>
        <end position="445"/>
    </location>
</feature>
<keyword evidence="3" id="KW-0677">Repeat</keyword>
<dbReference type="Gene3D" id="3.30.160.60">
    <property type="entry name" value="Classic Zinc Finger"/>
    <property type="match status" value="7"/>
</dbReference>
<dbReference type="Pfam" id="PF00096">
    <property type="entry name" value="zf-C2H2"/>
    <property type="match status" value="6"/>
</dbReference>
<dbReference type="FunFam" id="3.30.160.60:FF:000671">
    <property type="entry name" value="Zinc finger protein 26"/>
    <property type="match status" value="1"/>
</dbReference>
<evidence type="ECO:0000256" key="3">
    <source>
        <dbReference type="ARBA" id="ARBA00022737"/>
    </source>
</evidence>
<keyword evidence="7" id="KW-0804">Transcription</keyword>
<feature type="compositionally biased region" description="Basic residues" evidence="10">
    <location>
        <begin position="97"/>
        <end position="118"/>
    </location>
</feature>
<dbReference type="PANTHER" id="PTHR24399:SF23">
    <property type="entry name" value="C2H2-TYPE DOMAIN-CONTAINING PROTEIN"/>
    <property type="match status" value="1"/>
</dbReference>
<dbReference type="GO" id="GO:0000978">
    <property type="term" value="F:RNA polymerase II cis-regulatory region sequence-specific DNA binding"/>
    <property type="evidence" value="ECO:0007669"/>
    <property type="project" value="TreeGrafter"/>
</dbReference>
<reference evidence="12" key="1">
    <citation type="submission" date="2020-11" db="EMBL/GenBank/DDBJ databases">
        <authorList>
            <person name="Tran Van P."/>
        </authorList>
    </citation>
    <scope>NUCLEOTIDE SEQUENCE</scope>
</reference>
<evidence type="ECO:0000256" key="5">
    <source>
        <dbReference type="ARBA" id="ARBA00022833"/>
    </source>
</evidence>
<feature type="domain" description="C2H2-type" evidence="11">
    <location>
        <begin position="390"/>
        <end position="417"/>
    </location>
</feature>
<feature type="compositionally biased region" description="Polar residues" evidence="10">
    <location>
        <begin position="72"/>
        <end position="93"/>
    </location>
</feature>
<feature type="domain" description="C2H2-type" evidence="11">
    <location>
        <begin position="304"/>
        <end position="331"/>
    </location>
</feature>
<dbReference type="FunFam" id="3.30.160.60:FF:000557">
    <property type="entry name" value="zinc finger and SCAN domain-containing protein 29"/>
    <property type="match status" value="1"/>
</dbReference>
<evidence type="ECO:0000256" key="2">
    <source>
        <dbReference type="ARBA" id="ARBA00022723"/>
    </source>
</evidence>
<evidence type="ECO:0000256" key="4">
    <source>
        <dbReference type="ARBA" id="ARBA00022771"/>
    </source>
</evidence>
<feature type="domain" description="C2H2-type" evidence="11">
    <location>
        <begin position="275"/>
        <end position="303"/>
    </location>
</feature>
<keyword evidence="4 9" id="KW-0863">Zinc-finger</keyword>
<dbReference type="FunFam" id="3.30.160.60:FF:001397">
    <property type="entry name" value="Datilografo, isoform A"/>
    <property type="match status" value="1"/>
</dbReference>
<feature type="region of interest" description="Disordered" evidence="10">
    <location>
        <begin position="180"/>
        <end position="200"/>
    </location>
</feature>
<evidence type="ECO:0000259" key="11">
    <source>
        <dbReference type="PROSITE" id="PS50157"/>
    </source>
</evidence>
<feature type="domain" description="C2H2-type" evidence="11">
    <location>
        <begin position="334"/>
        <end position="361"/>
    </location>
</feature>
<dbReference type="FunFam" id="3.30.160.60:FF:000870">
    <property type="entry name" value="zinc finger protein 197 isoform X1"/>
    <property type="match status" value="1"/>
</dbReference>
<evidence type="ECO:0000256" key="10">
    <source>
        <dbReference type="SAM" id="MobiDB-lite"/>
    </source>
</evidence>
<dbReference type="GO" id="GO:0005654">
    <property type="term" value="C:nucleoplasm"/>
    <property type="evidence" value="ECO:0007669"/>
    <property type="project" value="TreeGrafter"/>
</dbReference>
<dbReference type="SMART" id="SM00355">
    <property type="entry name" value="ZnF_C2H2"/>
    <property type="match status" value="10"/>
</dbReference>
<dbReference type="EMBL" id="OC003743">
    <property type="protein sequence ID" value="CAD7263652.1"/>
    <property type="molecule type" value="Genomic_DNA"/>
</dbReference>
<dbReference type="PANTHER" id="PTHR24399">
    <property type="entry name" value="ZINC FINGER AND BTB DOMAIN-CONTAINING"/>
    <property type="match status" value="1"/>
</dbReference>
<dbReference type="GO" id="GO:0001227">
    <property type="term" value="F:DNA-binding transcription repressor activity, RNA polymerase II-specific"/>
    <property type="evidence" value="ECO:0007669"/>
    <property type="project" value="TreeGrafter"/>
</dbReference>
<evidence type="ECO:0000256" key="1">
    <source>
        <dbReference type="ARBA" id="ARBA00004123"/>
    </source>
</evidence>
<dbReference type="SUPFAM" id="SSF57667">
    <property type="entry name" value="beta-beta-alpha zinc fingers"/>
    <property type="match status" value="6"/>
</dbReference>
<feature type="compositionally biased region" description="Basic and acidic residues" evidence="10">
    <location>
        <begin position="151"/>
        <end position="165"/>
    </location>
</feature>